<evidence type="ECO:0000256" key="1">
    <source>
        <dbReference type="ARBA" id="ARBA00001974"/>
    </source>
</evidence>
<keyword evidence="8" id="KW-1185">Reference proteome</keyword>
<keyword evidence="4" id="KW-0560">Oxidoreductase</keyword>
<gene>
    <name evidence="7" type="ORF">AOQ84DRAFT_379586</name>
</gene>
<feature type="domain" description="FAD-binding" evidence="6">
    <location>
        <begin position="316"/>
        <end position="377"/>
    </location>
</feature>
<evidence type="ECO:0000256" key="4">
    <source>
        <dbReference type="ARBA" id="ARBA00023002"/>
    </source>
</evidence>
<keyword evidence="5" id="KW-0503">Monooxygenase</keyword>
<sequence>MSSTHIMIIGAGVGGLAFAQGLKRRNIPFSVSERDGFLDSRLQGYRIKVFGDMKAKLNELLTPEAWTTFEATCAQTLLGETNLNAADASITACRRARLPPGAPLPYTVDRGLLRQALMTGIESSVHFGKQFDRYELVEGGVKAFFRDGSVECGTLLVGADGSHSAVRRQFLPGMDAIDTGVCCVYGKSPLGAELQARFPKKHRRWITVIRDQTPTIQSIISGDGPVTLVSEPCHFTNRESYSYLPDDYVHWGILFRKDSLALGDQELDEALKQDSPGLALDITGEWDPSIRSLIELQDKSLTSGMRVYSADSKIQDWTSSAHVTVLGDAVHVMSPSGGVGAVAALNDAFELMRAITHEGISTESISRYEQRMKGFAEVCIRRSNAAGAKMLDLPLV</sequence>
<dbReference type="GO" id="GO:0004497">
    <property type="term" value="F:monooxygenase activity"/>
    <property type="evidence" value="ECO:0007669"/>
    <property type="project" value="UniProtKB-KW"/>
</dbReference>
<protein>
    <submittedName>
        <fullName evidence="7">FAD/NAD(P)-binding domain-containing protein</fullName>
    </submittedName>
</protein>
<dbReference type="AlphaFoldDB" id="A0A8E2EVK4"/>
<organism evidence="7 8">
    <name type="scientific">Glonium stellatum</name>
    <dbReference type="NCBI Taxonomy" id="574774"/>
    <lineage>
        <taxon>Eukaryota</taxon>
        <taxon>Fungi</taxon>
        <taxon>Dikarya</taxon>
        <taxon>Ascomycota</taxon>
        <taxon>Pezizomycotina</taxon>
        <taxon>Dothideomycetes</taxon>
        <taxon>Pleosporomycetidae</taxon>
        <taxon>Gloniales</taxon>
        <taxon>Gloniaceae</taxon>
        <taxon>Glonium</taxon>
    </lineage>
</organism>
<evidence type="ECO:0000256" key="5">
    <source>
        <dbReference type="ARBA" id="ARBA00023033"/>
    </source>
</evidence>
<proteinExistence type="predicted"/>
<dbReference type="EMBL" id="KV750287">
    <property type="protein sequence ID" value="OCL05430.1"/>
    <property type="molecule type" value="Genomic_DNA"/>
</dbReference>
<accession>A0A8E2EVK4</accession>
<dbReference type="InterPro" id="IPR002938">
    <property type="entry name" value="FAD-bd"/>
</dbReference>
<dbReference type="SUPFAM" id="SSF51905">
    <property type="entry name" value="FAD/NAD(P)-binding domain"/>
    <property type="match status" value="1"/>
</dbReference>
<dbReference type="Gene3D" id="3.50.50.60">
    <property type="entry name" value="FAD/NAD(P)-binding domain"/>
    <property type="match status" value="1"/>
</dbReference>
<dbReference type="InterPro" id="IPR036188">
    <property type="entry name" value="FAD/NAD-bd_sf"/>
</dbReference>
<evidence type="ECO:0000313" key="7">
    <source>
        <dbReference type="EMBL" id="OCL05430.1"/>
    </source>
</evidence>
<name>A0A8E2EVK4_9PEZI</name>
<evidence type="ECO:0000259" key="6">
    <source>
        <dbReference type="Pfam" id="PF01494"/>
    </source>
</evidence>
<keyword evidence="2" id="KW-0285">Flavoprotein</keyword>
<evidence type="ECO:0000256" key="2">
    <source>
        <dbReference type="ARBA" id="ARBA00022630"/>
    </source>
</evidence>
<reference evidence="7 8" key="1">
    <citation type="journal article" date="2016" name="Nat. Commun.">
        <title>Ectomycorrhizal ecology is imprinted in the genome of the dominant symbiotic fungus Cenococcum geophilum.</title>
        <authorList>
            <consortium name="DOE Joint Genome Institute"/>
            <person name="Peter M."/>
            <person name="Kohler A."/>
            <person name="Ohm R.A."/>
            <person name="Kuo A."/>
            <person name="Krutzmann J."/>
            <person name="Morin E."/>
            <person name="Arend M."/>
            <person name="Barry K.W."/>
            <person name="Binder M."/>
            <person name="Choi C."/>
            <person name="Clum A."/>
            <person name="Copeland A."/>
            <person name="Grisel N."/>
            <person name="Haridas S."/>
            <person name="Kipfer T."/>
            <person name="LaButti K."/>
            <person name="Lindquist E."/>
            <person name="Lipzen A."/>
            <person name="Maire R."/>
            <person name="Meier B."/>
            <person name="Mihaltcheva S."/>
            <person name="Molinier V."/>
            <person name="Murat C."/>
            <person name="Poggeler S."/>
            <person name="Quandt C.A."/>
            <person name="Sperisen C."/>
            <person name="Tritt A."/>
            <person name="Tisserant E."/>
            <person name="Crous P.W."/>
            <person name="Henrissat B."/>
            <person name="Nehls U."/>
            <person name="Egli S."/>
            <person name="Spatafora J.W."/>
            <person name="Grigoriev I.V."/>
            <person name="Martin F.M."/>
        </authorList>
    </citation>
    <scope>NUCLEOTIDE SEQUENCE [LARGE SCALE GENOMIC DNA]</scope>
    <source>
        <strain evidence="7 8">CBS 207.34</strain>
    </source>
</reference>
<dbReference type="Pfam" id="PF01494">
    <property type="entry name" value="FAD_binding_3"/>
    <property type="match status" value="1"/>
</dbReference>
<evidence type="ECO:0000313" key="8">
    <source>
        <dbReference type="Proteomes" id="UP000250140"/>
    </source>
</evidence>
<dbReference type="OrthoDB" id="47494at2759"/>
<dbReference type="GO" id="GO:0071949">
    <property type="term" value="F:FAD binding"/>
    <property type="evidence" value="ECO:0007669"/>
    <property type="project" value="InterPro"/>
</dbReference>
<dbReference type="PRINTS" id="PR00420">
    <property type="entry name" value="RNGMNOXGNASE"/>
</dbReference>
<comment type="cofactor">
    <cofactor evidence="1">
        <name>FAD</name>
        <dbReference type="ChEBI" id="CHEBI:57692"/>
    </cofactor>
</comment>
<evidence type="ECO:0000256" key="3">
    <source>
        <dbReference type="ARBA" id="ARBA00022827"/>
    </source>
</evidence>
<dbReference type="Proteomes" id="UP000250140">
    <property type="component" value="Unassembled WGS sequence"/>
</dbReference>
<dbReference type="PANTHER" id="PTHR47178">
    <property type="entry name" value="MONOOXYGENASE, FAD-BINDING"/>
    <property type="match status" value="1"/>
</dbReference>
<dbReference type="PANTHER" id="PTHR47178:SF5">
    <property type="entry name" value="FAD-BINDING DOMAIN-CONTAINING PROTEIN"/>
    <property type="match status" value="1"/>
</dbReference>
<keyword evidence="3" id="KW-0274">FAD</keyword>